<dbReference type="RefSeq" id="WP_039681609.1">
    <property type="nucleotide sequence ID" value="NZ_CP010028.1"/>
</dbReference>
<dbReference type="Gene3D" id="1.10.1670.10">
    <property type="entry name" value="Helix-hairpin-Helix base-excision DNA repair enzymes (C-terminal)"/>
    <property type="match status" value="1"/>
</dbReference>
<reference evidence="13" key="1">
    <citation type="submission" date="2014-11" db="EMBL/GenBank/DDBJ databases">
        <title>Hymenobacter sp. DG25B genome submission.</title>
        <authorList>
            <person name="Jung H.-Y."/>
            <person name="Kim M.K."/>
            <person name="Srinivasan S."/>
            <person name="Lim S."/>
        </authorList>
    </citation>
    <scope>NUCLEOTIDE SEQUENCE [LARGE SCALE GENOMIC DNA]</scope>
    <source>
        <strain evidence="13">DY59</strain>
    </source>
</reference>
<evidence type="ECO:0000313" key="12">
    <source>
        <dbReference type="EMBL" id="AIZ43973.1"/>
    </source>
</evidence>
<feature type="compositionally biased region" description="Pro residues" evidence="10">
    <location>
        <begin position="1"/>
        <end position="15"/>
    </location>
</feature>
<keyword evidence="7" id="KW-0411">Iron-sulfur</keyword>
<gene>
    <name evidence="12" type="ORF">QR90_00695</name>
</gene>
<feature type="region of interest" description="Disordered" evidence="10">
    <location>
        <begin position="1"/>
        <end position="50"/>
    </location>
</feature>
<feature type="domain" description="HhH-GPD" evidence="11">
    <location>
        <begin position="61"/>
        <end position="222"/>
    </location>
</feature>
<dbReference type="CDD" id="cd00056">
    <property type="entry name" value="ENDO3c"/>
    <property type="match status" value="1"/>
</dbReference>
<keyword evidence="8" id="KW-0234">DNA repair</keyword>
<dbReference type="InterPro" id="IPR023170">
    <property type="entry name" value="HhH_base_excis_C"/>
</dbReference>
<sequence length="248" mass="27553">MTVRPPSPQKRPPSKLPLSEQQPPPDHLPEIARRLAEEYLPDPPQPRRAAEPLDGLIQTILSQQNTAPITRRQFQGLKAAYPRWEGALMDGPDGIEAVLKAAGGGLSRVKAGYIYSLLSELDETRPTLSLRETRDLDDTAARQLLESLPGVGMKTASCVLLFDLARPAMPVDTHIHRIARRLELVPEAWNAVKVERWFDEVLPREWTARYTFHVAAIRHGRQTCRARNPACGVCVLRDLCPSAAILGG</sequence>
<evidence type="ECO:0000256" key="2">
    <source>
        <dbReference type="ARBA" id="ARBA00008343"/>
    </source>
</evidence>
<evidence type="ECO:0000313" key="13">
    <source>
        <dbReference type="Proteomes" id="UP000030634"/>
    </source>
</evidence>
<dbReference type="Pfam" id="PF00730">
    <property type="entry name" value="HhH-GPD"/>
    <property type="match status" value="1"/>
</dbReference>
<dbReference type="GO" id="GO:0046872">
    <property type="term" value="F:metal ion binding"/>
    <property type="evidence" value="ECO:0007669"/>
    <property type="project" value="UniProtKB-KW"/>
</dbReference>
<dbReference type="HOGENOM" id="CLU_012862_3_4_0"/>
<keyword evidence="3" id="KW-0479">Metal-binding</keyword>
<dbReference type="SUPFAM" id="SSF48150">
    <property type="entry name" value="DNA-glycosylase"/>
    <property type="match status" value="1"/>
</dbReference>
<evidence type="ECO:0000256" key="5">
    <source>
        <dbReference type="ARBA" id="ARBA00022801"/>
    </source>
</evidence>
<dbReference type="PANTHER" id="PTHR47203:SF1">
    <property type="entry name" value="HYPOTHETICAL BASE EXCISION DNA REPAIR PROTEIN (EUROFUNG)"/>
    <property type="match status" value="1"/>
</dbReference>
<dbReference type="EMBL" id="CP010028">
    <property type="protein sequence ID" value="AIZ43973.1"/>
    <property type="molecule type" value="Genomic_DNA"/>
</dbReference>
<dbReference type="STRING" id="1182571.QR90_00695"/>
<dbReference type="Pfam" id="PF10576">
    <property type="entry name" value="EndIII_4Fe-2S"/>
    <property type="match status" value="1"/>
</dbReference>
<dbReference type="GO" id="GO:0051539">
    <property type="term" value="F:4 iron, 4 sulfur cluster binding"/>
    <property type="evidence" value="ECO:0007669"/>
    <property type="project" value="InterPro"/>
</dbReference>
<accession>A0A0A7KHF8</accession>
<dbReference type="KEGG" id="dsw:QR90_00695"/>
<evidence type="ECO:0000256" key="8">
    <source>
        <dbReference type="ARBA" id="ARBA00023204"/>
    </source>
</evidence>
<dbReference type="GO" id="GO:0016798">
    <property type="term" value="F:hydrolase activity, acting on glycosyl bonds"/>
    <property type="evidence" value="ECO:0007669"/>
    <property type="project" value="UniProtKB-KW"/>
</dbReference>
<evidence type="ECO:0000259" key="11">
    <source>
        <dbReference type="SMART" id="SM00478"/>
    </source>
</evidence>
<evidence type="ECO:0000256" key="9">
    <source>
        <dbReference type="ARBA" id="ARBA00023295"/>
    </source>
</evidence>
<evidence type="ECO:0000256" key="7">
    <source>
        <dbReference type="ARBA" id="ARBA00023014"/>
    </source>
</evidence>
<evidence type="ECO:0000256" key="4">
    <source>
        <dbReference type="ARBA" id="ARBA00022763"/>
    </source>
</evidence>
<keyword evidence="5" id="KW-0378">Hydrolase</keyword>
<dbReference type="Proteomes" id="UP000030634">
    <property type="component" value="Chromosome"/>
</dbReference>
<dbReference type="SMART" id="SM00525">
    <property type="entry name" value="FES"/>
    <property type="match status" value="1"/>
</dbReference>
<keyword evidence="6" id="KW-0408">Iron</keyword>
<organism evidence="12 13">
    <name type="scientific">Deinococcus radiopugnans</name>
    <dbReference type="NCBI Taxonomy" id="57497"/>
    <lineage>
        <taxon>Bacteria</taxon>
        <taxon>Thermotogati</taxon>
        <taxon>Deinococcota</taxon>
        <taxon>Deinococci</taxon>
        <taxon>Deinococcales</taxon>
        <taxon>Deinococcaceae</taxon>
        <taxon>Deinococcus</taxon>
    </lineage>
</organism>
<evidence type="ECO:0000256" key="3">
    <source>
        <dbReference type="ARBA" id="ARBA00022723"/>
    </source>
</evidence>
<feature type="compositionally biased region" description="Basic and acidic residues" evidence="10">
    <location>
        <begin position="27"/>
        <end position="37"/>
    </location>
</feature>
<dbReference type="Gene3D" id="1.10.340.30">
    <property type="entry name" value="Hypothetical protein, domain 2"/>
    <property type="match status" value="1"/>
</dbReference>
<evidence type="ECO:0000256" key="10">
    <source>
        <dbReference type="SAM" id="MobiDB-lite"/>
    </source>
</evidence>
<dbReference type="InterPro" id="IPR011257">
    <property type="entry name" value="DNA_glycosylase"/>
</dbReference>
<dbReference type="InterPro" id="IPR003265">
    <property type="entry name" value="HhH-GPD_domain"/>
</dbReference>
<dbReference type="AlphaFoldDB" id="A0A0A7KHF8"/>
<dbReference type="GO" id="GO:0006284">
    <property type="term" value="P:base-excision repair"/>
    <property type="evidence" value="ECO:0007669"/>
    <property type="project" value="InterPro"/>
</dbReference>
<comment type="cofactor">
    <cofactor evidence="1">
        <name>[4Fe-4S] cluster</name>
        <dbReference type="ChEBI" id="CHEBI:49883"/>
    </cofactor>
</comment>
<evidence type="ECO:0000256" key="6">
    <source>
        <dbReference type="ARBA" id="ARBA00023004"/>
    </source>
</evidence>
<protein>
    <submittedName>
        <fullName evidence="12">Fe-S cluster assembly protein HesB</fullName>
    </submittedName>
</protein>
<keyword evidence="4" id="KW-0227">DNA damage</keyword>
<name>A0A0A7KHF8_9DEIO</name>
<comment type="similarity">
    <text evidence="2">Belongs to the Nth/MutY family.</text>
</comment>
<dbReference type="InterPro" id="IPR004035">
    <property type="entry name" value="Endouclease-III_FeS-bd_BS"/>
</dbReference>
<dbReference type="PIRSF" id="PIRSF001435">
    <property type="entry name" value="Nth"/>
    <property type="match status" value="1"/>
</dbReference>
<dbReference type="InterPro" id="IPR003651">
    <property type="entry name" value="Endonuclease3_FeS-loop_motif"/>
</dbReference>
<dbReference type="GO" id="GO:0140097">
    <property type="term" value="F:catalytic activity, acting on DNA"/>
    <property type="evidence" value="ECO:0007669"/>
    <property type="project" value="UniProtKB-ARBA"/>
</dbReference>
<keyword evidence="9" id="KW-0326">Glycosidase</keyword>
<dbReference type="SMART" id="SM00478">
    <property type="entry name" value="ENDO3c"/>
    <property type="match status" value="1"/>
</dbReference>
<dbReference type="PROSITE" id="PS00764">
    <property type="entry name" value="ENDONUCLEASE_III_1"/>
    <property type="match status" value="1"/>
</dbReference>
<proteinExistence type="inferred from homology"/>
<dbReference type="PANTHER" id="PTHR47203">
    <property type="match status" value="1"/>
</dbReference>
<evidence type="ECO:0000256" key="1">
    <source>
        <dbReference type="ARBA" id="ARBA00001966"/>
    </source>
</evidence>